<evidence type="ECO:0000256" key="1">
    <source>
        <dbReference type="ARBA" id="ARBA00004173"/>
    </source>
</evidence>
<dbReference type="Gene3D" id="3.30.160.20">
    <property type="match status" value="1"/>
</dbReference>
<comment type="caution">
    <text evidence="11">The sequence shown here is derived from an EMBL/GenBank/DDBJ whole genome shotgun (WGS) entry which is preliminary data.</text>
</comment>
<evidence type="ECO:0000256" key="9">
    <source>
        <dbReference type="RuleBase" id="RU003823"/>
    </source>
</evidence>
<evidence type="ECO:0000256" key="3">
    <source>
        <dbReference type="ARBA" id="ARBA00022980"/>
    </source>
</evidence>
<evidence type="ECO:0000313" key="12">
    <source>
        <dbReference type="Proteomes" id="UP000774326"/>
    </source>
</evidence>
<evidence type="ECO:0000256" key="6">
    <source>
        <dbReference type="ARBA" id="ARBA00039335"/>
    </source>
</evidence>
<gene>
    <name evidence="11" type="ORF">WICPIJ_002812</name>
</gene>
<keyword evidence="12" id="KW-1185">Reference proteome</keyword>
<dbReference type="GO" id="GO:0003735">
    <property type="term" value="F:structural constituent of ribosome"/>
    <property type="evidence" value="ECO:0007669"/>
    <property type="project" value="UniProtKB-UniRule"/>
</dbReference>
<proteinExistence type="inferred from homology"/>
<reference evidence="11" key="1">
    <citation type="journal article" date="2021" name="Open Biol.">
        <title>Shared evolutionary footprints suggest mitochondrial oxidative damage underlies multiple complex I losses in fungi.</title>
        <authorList>
            <person name="Schikora-Tamarit M.A."/>
            <person name="Marcet-Houben M."/>
            <person name="Nosek J."/>
            <person name="Gabaldon T."/>
        </authorList>
    </citation>
    <scope>NUCLEOTIDE SEQUENCE</scope>
    <source>
        <strain evidence="11">CBS2887</strain>
    </source>
</reference>
<keyword evidence="4" id="KW-0496">Mitochondrion</keyword>
<keyword evidence="3 8" id="KW-0689">Ribosomal protein</keyword>
<dbReference type="Pfam" id="PF00333">
    <property type="entry name" value="Ribosomal_S5"/>
    <property type="match status" value="1"/>
</dbReference>
<name>A0A9P8Q8Z5_WICPI</name>
<dbReference type="InterPro" id="IPR014721">
    <property type="entry name" value="Ribsml_uS5_D2-typ_fold_subgr"/>
</dbReference>
<evidence type="ECO:0000256" key="2">
    <source>
        <dbReference type="ARBA" id="ARBA00008945"/>
    </source>
</evidence>
<dbReference type="PANTHER" id="PTHR48277">
    <property type="entry name" value="MITOCHONDRIAL RIBOSOMAL PROTEIN S5"/>
    <property type="match status" value="1"/>
</dbReference>
<organism evidence="11 12">
    <name type="scientific">Wickerhamomyces pijperi</name>
    <name type="common">Yeast</name>
    <name type="synonym">Pichia pijperi</name>
    <dbReference type="NCBI Taxonomy" id="599730"/>
    <lineage>
        <taxon>Eukaryota</taxon>
        <taxon>Fungi</taxon>
        <taxon>Dikarya</taxon>
        <taxon>Ascomycota</taxon>
        <taxon>Saccharomycotina</taxon>
        <taxon>Saccharomycetes</taxon>
        <taxon>Phaffomycetales</taxon>
        <taxon>Wickerhamomycetaceae</taxon>
        <taxon>Wickerhamomyces</taxon>
    </lineage>
</organism>
<evidence type="ECO:0000256" key="4">
    <source>
        <dbReference type="ARBA" id="ARBA00023128"/>
    </source>
</evidence>
<dbReference type="Proteomes" id="UP000774326">
    <property type="component" value="Unassembled WGS sequence"/>
</dbReference>
<dbReference type="GO" id="GO:0005763">
    <property type="term" value="C:mitochondrial small ribosomal subunit"/>
    <property type="evidence" value="ECO:0007669"/>
    <property type="project" value="UniProtKB-ARBA"/>
</dbReference>
<dbReference type="SUPFAM" id="SSF54768">
    <property type="entry name" value="dsRNA-binding domain-like"/>
    <property type="match status" value="1"/>
</dbReference>
<evidence type="ECO:0000259" key="10">
    <source>
        <dbReference type="PROSITE" id="PS50881"/>
    </source>
</evidence>
<accession>A0A9P8Q8Z5</accession>
<dbReference type="GO" id="GO:0003723">
    <property type="term" value="F:RNA binding"/>
    <property type="evidence" value="ECO:0007669"/>
    <property type="project" value="InterPro"/>
</dbReference>
<protein>
    <recommendedName>
        <fullName evidence="6">Small ribosomal subunit protein uS5m</fullName>
    </recommendedName>
    <alternativeName>
        <fullName evidence="7">28S ribosomal protein S5, mitochondrial</fullName>
    </alternativeName>
</protein>
<dbReference type="AlphaFoldDB" id="A0A9P8Q8Z5"/>
<dbReference type="InterPro" id="IPR005324">
    <property type="entry name" value="Ribosomal_uS5_C"/>
</dbReference>
<evidence type="ECO:0000313" key="11">
    <source>
        <dbReference type="EMBL" id="KAH3686212.1"/>
    </source>
</evidence>
<dbReference type="Gene3D" id="3.30.230.10">
    <property type="match status" value="1"/>
</dbReference>
<feature type="domain" description="S5 DRBM" evidence="10">
    <location>
        <begin position="167"/>
        <end position="231"/>
    </location>
</feature>
<evidence type="ECO:0000256" key="7">
    <source>
        <dbReference type="ARBA" id="ARBA00041606"/>
    </source>
</evidence>
<dbReference type="GO" id="GO:0006412">
    <property type="term" value="P:translation"/>
    <property type="evidence" value="ECO:0007669"/>
    <property type="project" value="InterPro"/>
</dbReference>
<dbReference type="InterPro" id="IPR000851">
    <property type="entry name" value="Ribosomal_uS5"/>
</dbReference>
<dbReference type="SUPFAM" id="SSF54211">
    <property type="entry name" value="Ribosomal protein S5 domain 2-like"/>
    <property type="match status" value="1"/>
</dbReference>
<dbReference type="GO" id="GO:0005743">
    <property type="term" value="C:mitochondrial inner membrane"/>
    <property type="evidence" value="ECO:0007669"/>
    <property type="project" value="UniProtKB-ARBA"/>
</dbReference>
<comment type="subcellular location">
    <subcellularLocation>
        <location evidence="1">Mitochondrion</location>
    </subcellularLocation>
</comment>
<keyword evidence="5 8" id="KW-0687">Ribonucleoprotein</keyword>
<comment type="similarity">
    <text evidence="2 9">Belongs to the universal ribosomal protein uS5 family.</text>
</comment>
<dbReference type="OrthoDB" id="309483at2759"/>
<evidence type="ECO:0000256" key="8">
    <source>
        <dbReference type="PROSITE-ProRule" id="PRU00268"/>
    </source>
</evidence>
<reference evidence="11" key="2">
    <citation type="submission" date="2021-01" db="EMBL/GenBank/DDBJ databases">
        <authorList>
            <person name="Schikora-Tamarit M.A."/>
        </authorList>
    </citation>
    <scope>NUCLEOTIDE SEQUENCE</scope>
    <source>
        <strain evidence="11">CBS2887</strain>
    </source>
</reference>
<dbReference type="PROSITE" id="PS50881">
    <property type="entry name" value="S5_DSRBD"/>
    <property type="match status" value="1"/>
</dbReference>
<dbReference type="FunFam" id="3.30.230.10:FF:000002">
    <property type="entry name" value="30S ribosomal protein S5"/>
    <property type="match status" value="1"/>
</dbReference>
<dbReference type="InterPro" id="IPR013810">
    <property type="entry name" value="Ribosomal_uS5_N"/>
</dbReference>
<dbReference type="PANTHER" id="PTHR48277:SF1">
    <property type="entry name" value="MITOCHONDRIAL RIBOSOMAL PROTEIN S5"/>
    <property type="match status" value="1"/>
</dbReference>
<sequence>MFQPLRSSALRASLRVAHNSSSSRLFTTTSRLSNEASKAVNESSKETSSEKDSHLQFLQNYYSEELLESIKLAETFIDPTHFANKKLPKTEFSPPYLDDFSKRDRFWDNLKISDPSNVDFRYQLQQAKVDIPPGSIIEEKSSTRQNSVIAKGLSLLTGLDSQYIERLTAKPLIMKRVSNQTAKGKIPTNYALVVVGDKNGMVGIGEGKDRVEMSRAVAKAHWNAVKNLKFIPRYEDRTIIGTIENRFHGSKIFLRSAPPGFGLRVNHYIFEICELIGIKDLSAKIYKSRNGMNVCKGFIEALSNQQTLQELSLNRGKKIVDLRKTYYSSESN</sequence>
<dbReference type="EMBL" id="JAEUBG010001551">
    <property type="protein sequence ID" value="KAH3686212.1"/>
    <property type="molecule type" value="Genomic_DNA"/>
</dbReference>
<evidence type="ECO:0000256" key="5">
    <source>
        <dbReference type="ARBA" id="ARBA00023274"/>
    </source>
</evidence>
<dbReference type="FunFam" id="3.30.160.20:FF:000022">
    <property type="entry name" value="28S ribosomal protein S5, mitochondrial"/>
    <property type="match status" value="1"/>
</dbReference>
<dbReference type="Pfam" id="PF03719">
    <property type="entry name" value="Ribosomal_S5_C"/>
    <property type="match status" value="1"/>
</dbReference>
<dbReference type="InterPro" id="IPR020568">
    <property type="entry name" value="Ribosomal_Su5_D2-typ_SF"/>
</dbReference>